<keyword evidence="1" id="KW-0472">Membrane</keyword>
<keyword evidence="1" id="KW-0812">Transmembrane</keyword>
<keyword evidence="1" id="KW-1133">Transmembrane helix</keyword>
<accession>A0A9J6EQ92</accession>
<evidence type="ECO:0000313" key="2">
    <source>
        <dbReference type="EMBL" id="KAH8036316.1"/>
    </source>
</evidence>
<dbReference type="EMBL" id="JABSTU010000003">
    <property type="protein sequence ID" value="KAH8036316.1"/>
    <property type="molecule type" value="Genomic_DNA"/>
</dbReference>
<keyword evidence="3" id="KW-1185">Reference proteome</keyword>
<sequence length="193" mass="21782">MPCGGCKVSGFDASVSFDVRMRVLRSHACEEWWSVRWPGILSAIPLSFVRTSTRRGSQRHLIAHAERGAFIVREKVPRRNAMAGGMTEAEEAASLLAYGLIITITNVVACVIVMLIFCLVCCIRGYFRAERLPEKLALEFPPVYIRNLYALDNVKENEHLETWEAKLALEDLDQQRRLVARAMEAAKARGFLE</sequence>
<dbReference type="Proteomes" id="UP000821866">
    <property type="component" value="Chromosome 11"/>
</dbReference>
<name>A0A9J6EQ92_RHIMP</name>
<protein>
    <submittedName>
        <fullName evidence="2">Uncharacterized protein</fullName>
    </submittedName>
</protein>
<reference evidence="2" key="1">
    <citation type="journal article" date="2020" name="Cell">
        <title>Large-Scale Comparative Analyses of Tick Genomes Elucidate Their Genetic Diversity and Vector Capacities.</title>
        <authorList>
            <consortium name="Tick Genome and Microbiome Consortium (TIGMIC)"/>
            <person name="Jia N."/>
            <person name="Wang J."/>
            <person name="Shi W."/>
            <person name="Du L."/>
            <person name="Sun Y."/>
            <person name="Zhan W."/>
            <person name="Jiang J.F."/>
            <person name="Wang Q."/>
            <person name="Zhang B."/>
            <person name="Ji P."/>
            <person name="Bell-Sakyi L."/>
            <person name="Cui X.M."/>
            <person name="Yuan T.T."/>
            <person name="Jiang B.G."/>
            <person name="Yang W.F."/>
            <person name="Lam T.T."/>
            <person name="Chang Q.C."/>
            <person name="Ding S.J."/>
            <person name="Wang X.J."/>
            <person name="Zhu J.G."/>
            <person name="Ruan X.D."/>
            <person name="Zhao L."/>
            <person name="Wei J.T."/>
            <person name="Ye R.Z."/>
            <person name="Que T.C."/>
            <person name="Du C.H."/>
            <person name="Zhou Y.H."/>
            <person name="Cheng J.X."/>
            <person name="Dai P.F."/>
            <person name="Guo W.B."/>
            <person name="Han X.H."/>
            <person name="Huang E.J."/>
            <person name="Li L.F."/>
            <person name="Wei W."/>
            <person name="Gao Y.C."/>
            <person name="Liu J.Z."/>
            <person name="Shao H.Z."/>
            <person name="Wang X."/>
            <person name="Wang C.C."/>
            <person name="Yang T.C."/>
            <person name="Huo Q.B."/>
            <person name="Li W."/>
            <person name="Chen H.Y."/>
            <person name="Chen S.E."/>
            <person name="Zhou L.G."/>
            <person name="Ni X.B."/>
            <person name="Tian J.H."/>
            <person name="Sheng Y."/>
            <person name="Liu T."/>
            <person name="Pan Y.S."/>
            <person name="Xia L.Y."/>
            <person name="Li J."/>
            <person name="Zhao F."/>
            <person name="Cao W.C."/>
        </authorList>
    </citation>
    <scope>NUCLEOTIDE SEQUENCE</scope>
    <source>
        <strain evidence="2">Rmic-2018</strain>
    </source>
</reference>
<gene>
    <name evidence="2" type="ORF">HPB51_024882</name>
</gene>
<dbReference type="AlphaFoldDB" id="A0A9J6EQ92"/>
<feature type="transmembrane region" description="Helical" evidence="1">
    <location>
        <begin position="95"/>
        <end position="127"/>
    </location>
</feature>
<comment type="caution">
    <text evidence="2">The sequence shown here is derived from an EMBL/GenBank/DDBJ whole genome shotgun (WGS) entry which is preliminary data.</text>
</comment>
<reference evidence="2" key="2">
    <citation type="submission" date="2021-09" db="EMBL/GenBank/DDBJ databases">
        <authorList>
            <person name="Jia N."/>
            <person name="Wang J."/>
            <person name="Shi W."/>
            <person name="Du L."/>
            <person name="Sun Y."/>
            <person name="Zhan W."/>
            <person name="Jiang J."/>
            <person name="Wang Q."/>
            <person name="Zhang B."/>
            <person name="Ji P."/>
            <person name="Sakyi L.B."/>
            <person name="Cui X."/>
            <person name="Yuan T."/>
            <person name="Jiang B."/>
            <person name="Yang W."/>
            <person name="Lam T.T.-Y."/>
            <person name="Chang Q."/>
            <person name="Ding S."/>
            <person name="Wang X."/>
            <person name="Zhu J."/>
            <person name="Ruan X."/>
            <person name="Zhao L."/>
            <person name="Wei J."/>
            <person name="Que T."/>
            <person name="Du C."/>
            <person name="Cheng J."/>
            <person name="Dai P."/>
            <person name="Han X."/>
            <person name="Huang E."/>
            <person name="Gao Y."/>
            <person name="Liu J."/>
            <person name="Shao H."/>
            <person name="Ye R."/>
            <person name="Li L."/>
            <person name="Wei W."/>
            <person name="Wang X."/>
            <person name="Wang C."/>
            <person name="Huo Q."/>
            <person name="Li W."/>
            <person name="Guo W."/>
            <person name="Chen H."/>
            <person name="Chen S."/>
            <person name="Zhou L."/>
            <person name="Zhou L."/>
            <person name="Ni X."/>
            <person name="Tian J."/>
            <person name="Zhou Y."/>
            <person name="Sheng Y."/>
            <person name="Liu T."/>
            <person name="Pan Y."/>
            <person name="Xia L."/>
            <person name="Li J."/>
            <person name="Zhao F."/>
            <person name="Cao W."/>
        </authorList>
    </citation>
    <scope>NUCLEOTIDE SEQUENCE</scope>
    <source>
        <strain evidence="2">Rmic-2018</strain>
        <tissue evidence="2">Larvae</tissue>
    </source>
</reference>
<evidence type="ECO:0000313" key="3">
    <source>
        <dbReference type="Proteomes" id="UP000821866"/>
    </source>
</evidence>
<proteinExistence type="predicted"/>
<evidence type="ECO:0000256" key="1">
    <source>
        <dbReference type="SAM" id="Phobius"/>
    </source>
</evidence>
<organism evidence="2 3">
    <name type="scientific">Rhipicephalus microplus</name>
    <name type="common">Cattle tick</name>
    <name type="synonym">Boophilus microplus</name>
    <dbReference type="NCBI Taxonomy" id="6941"/>
    <lineage>
        <taxon>Eukaryota</taxon>
        <taxon>Metazoa</taxon>
        <taxon>Ecdysozoa</taxon>
        <taxon>Arthropoda</taxon>
        <taxon>Chelicerata</taxon>
        <taxon>Arachnida</taxon>
        <taxon>Acari</taxon>
        <taxon>Parasitiformes</taxon>
        <taxon>Ixodida</taxon>
        <taxon>Ixodoidea</taxon>
        <taxon>Ixodidae</taxon>
        <taxon>Rhipicephalinae</taxon>
        <taxon>Rhipicephalus</taxon>
        <taxon>Boophilus</taxon>
    </lineage>
</organism>